<protein>
    <submittedName>
        <fullName evidence="5">Phage major capsid protein</fullName>
    </submittedName>
</protein>
<evidence type="ECO:0000256" key="3">
    <source>
        <dbReference type="SAM" id="MobiDB-lite"/>
    </source>
</evidence>
<feature type="compositionally biased region" description="Basic and acidic residues" evidence="3">
    <location>
        <begin position="25"/>
        <end position="35"/>
    </location>
</feature>
<dbReference type="RefSeq" id="WP_273690537.1">
    <property type="nucleotide sequence ID" value="NZ_CP117411.1"/>
</dbReference>
<evidence type="ECO:0000256" key="2">
    <source>
        <dbReference type="SAM" id="Coils"/>
    </source>
</evidence>
<keyword evidence="2" id="KW-0175">Coiled coil</keyword>
<keyword evidence="6" id="KW-1185">Reference proteome</keyword>
<dbReference type="Gene3D" id="3.30.2320.10">
    <property type="entry name" value="hypothetical protein PF0899 domain"/>
    <property type="match status" value="1"/>
</dbReference>
<evidence type="ECO:0000313" key="5">
    <source>
        <dbReference type="EMBL" id="WCT75028.1"/>
    </source>
</evidence>
<organism evidence="5 6">
    <name type="scientific">Sphingomonas naphthae</name>
    <dbReference type="NCBI Taxonomy" id="1813468"/>
    <lineage>
        <taxon>Bacteria</taxon>
        <taxon>Pseudomonadati</taxon>
        <taxon>Pseudomonadota</taxon>
        <taxon>Alphaproteobacteria</taxon>
        <taxon>Sphingomonadales</taxon>
        <taxon>Sphingomonadaceae</taxon>
        <taxon>Sphingomonas</taxon>
    </lineage>
</organism>
<dbReference type="InterPro" id="IPR054612">
    <property type="entry name" value="Phage_capsid-like_C"/>
</dbReference>
<evidence type="ECO:0000259" key="4">
    <source>
        <dbReference type="Pfam" id="PF05065"/>
    </source>
</evidence>
<dbReference type="Pfam" id="PF05065">
    <property type="entry name" value="Phage_capsid"/>
    <property type="match status" value="1"/>
</dbReference>
<evidence type="ECO:0000313" key="6">
    <source>
        <dbReference type="Proteomes" id="UP001220395"/>
    </source>
</evidence>
<dbReference type="Gene3D" id="3.30.2400.10">
    <property type="entry name" value="Major capsid protein gp5"/>
    <property type="match status" value="1"/>
</dbReference>
<proteinExistence type="predicted"/>
<dbReference type="EMBL" id="CP117411">
    <property type="protein sequence ID" value="WCT75028.1"/>
    <property type="molecule type" value="Genomic_DNA"/>
</dbReference>
<feature type="compositionally biased region" description="Low complexity" evidence="3">
    <location>
        <begin position="1"/>
        <end position="14"/>
    </location>
</feature>
<feature type="coiled-coil region" evidence="2">
    <location>
        <begin position="38"/>
        <end position="97"/>
    </location>
</feature>
<evidence type="ECO:0000256" key="1">
    <source>
        <dbReference type="ARBA" id="ARBA00004328"/>
    </source>
</evidence>
<sequence length="424" mass="45635">MNMMTSAAAMAAGATPLVRAPVPEFGRKDGGEPDAKSIEQLQKQLSETLGEVKEFAKEFRAKDREGTKVDTETKEKADKALSELTGLRGEITELSQKLAQGRRGGDDAPELKSLGHEVANHDDVKSYVEGGCKGTIGFSVKAVTSASGSAGNLIRPDRQSDIVTMPRMGLRVRDLLTPGRTEGNSIEYAYQTVRTNNAAGTAEGAQKPESNYGWDVAQSPVKTIAHWVPASRQAMDDVPQLESLIDGELRWGLDDAEDAELLLGDGTGQHLNGLYTQATAYAAPSGVTVSGETRIDRLRLAILQVELADYAPDGIVLHPTAWAGIELTKDAAFGYIFANPQGVAGPVLWGRPVVSTKRIGAGNYLTGAFKLAGQIFDRMDTEVRISDQDRDNFIKNMLTIRAEKRLALVVRRPAALVKGNFTGL</sequence>
<feature type="region of interest" description="Disordered" evidence="3">
    <location>
        <begin position="1"/>
        <end position="35"/>
    </location>
</feature>
<accession>A0ABY7TPJ6</accession>
<dbReference type="InterPro" id="IPR024455">
    <property type="entry name" value="Phage_capsid"/>
</dbReference>
<gene>
    <name evidence="5" type="ORF">PQ455_07385</name>
</gene>
<dbReference type="Proteomes" id="UP001220395">
    <property type="component" value="Chromosome"/>
</dbReference>
<reference evidence="5 6" key="1">
    <citation type="submission" date="2023-02" db="EMBL/GenBank/DDBJ databases">
        <title>Genome sequence of Sphingomonas naphthae.</title>
        <authorList>
            <person name="Kim S."/>
            <person name="Heo J."/>
            <person name="Kwon S.-W."/>
        </authorList>
    </citation>
    <scope>NUCLEOTIDE SEQUENCE [LARGE SCALE GENOMIC DNA]</scope>
    <source>
        <strain evidence="5 6">KACC 18716</strain>
    </source>
</reference>
<dbReference type="NCBIfam" id="TIGR01554">
    <property type="entry name" value="major_cap_HK97"/>
    <property type="match status" value="1"/>
</dbReference>
<dbReference type="SUPFAM" id="SSF56563">
    <property type="entry name" value="Major capsid protein gp5"/>
    <property type="match status" value="1"/>
</dbReference>
<feature type="domain" description="Phage capsid-like C-terminal" evidence="4">
    <location>
        <begin position="151"/>
        <end position="421"/>
    </location>
</feature>
<comment type="subcellular location">
    <subcellularLocation>
        <location evidence="1">Virion</location>
    </subcellularLocation>
</comment>
<name>A0ABY7TPJ6_9SPHN</name>